<feature type="region of interest" description="Disordered" evidence="1">
    <location>
        <begin position="484"/>
        <end position="509"/>
    </location>
</feature>
<organism evidence="2 3">
    <name type="scientific">Haloactinopolyspora alba</name>
    <dbReference type="NCBI Taxonomy" id="648780"/>
    <lineage>
        <taxon>Bacteria</taxon>
        <taxon>Bacillati</taxon>
        <taxon>Actinomycetota</taxon>
        <taxon>Actinomycetes</taxon>
        <taxon>Jiangellales</taxon>
        <taxon>Jiangellaceae</taxon>
        <taxon>Haloactinopolyspora</taxon>
    </lineage>
</organism>
<evidence type="ECO:0000256" key="1">
    <source>
        <dbReference type="SAM" id="MobiDB-lite"/>
    </source>
</evidence>
<protein>
    <submittedName>
        <fullName evidence="2">Uncharacterized protein</fullName>
    </submittedName>
</protein>
<accession>A0A2P8DY73</accession>
<evidence type="ECO:0000313" key="3">
    <source>
        <dbReference type="Proteomes" id="UP000243528"/>
    </source>
</evidence>
<sequence>MTTPTADLSFDPCDPYFPVPGGGPARWAVQVFTHDNGHGVDPDSAEVSTPDERTVRMCAGRYARLGQQVTGAAGEVDVVVRRDARTLTFQVNASHPESIKSVKLLLRGLPRTALQAGWWSPTTPRGATTVGRFQWTYPGPEWATRWAAAGEGPDSVALSVRDPGVHATALHVSEPPYAGEPITEVVLAAPAHERTQRYQAPPVQVTFTDDTAGLDAALDDHLRFVESAHGLVAWEERVDTPDWLDDVALVVALHGQHWTGHIFNTFDQMAHALKFVADHVDPSRVLAYLPGWEGRYYHSYPHYRPGPDLGGDTGFARLVETAHGLGFHLMPMFGAHGANVSRYAQWHEAAIRNDTNRYVDLVNRPDWDGDRFGEGDQVFLNPGEPGFGRHLTDSISAIVTEFGVDAAFLDTAGFWFNDPRHPLFSGFRTLAATLRRRHPNLLLAAEGWWDAMLALFPLSQQWLGWSRDFRAPRTLTRYARTTGHLAEGAPGPGSTGVHEQGFRPRPAQHPLPGHIAQVSFAERTLAEYRDEIAEICRRADGRIRV</sequence>
<dbReference type="AlphaFoldDB" id="A0A2P8DY73"/>
<name>A0A2P8DY73_9ACTN</name>
<dbReference type="OrthoDB" id="3652041at2"/>
<dbReference type="Gene3D" id="3.20.20.80">
    <property type="entry name" value="Glycosidases"/>
    <property type="match status" value="1"/>
</dbReference>
<comment type="caution">
    <text evidence="2">The sequence shown here is derived from an EMBL/GenBank/DDBJ whole genome shotgun (WGS) entry which is preliminary data.</text>
</comment>
<dbReference type="Proteomes" id="UP000243528">
    <property type="component" value="Unassembled WGS sequence"/>
</dbReference>
<keyword evidence="3" id="KW-1185">Reference proteome</keyword>
<gene>
    <name evidence="2" type="ORF">CLV30_111130</name>
</gene>
<dbReference type="SUPFAM" id="SSF51445">
    <property type="entry name" value="(Trans)glycosidases"/>
    <property type="match status" value="1"/>
</dbReference>
<reference evidence="2 3" key="1">
    <citation type="submission" date="2018-03" db="EMBL/GenBank/DDBJ databases">
        <title>Genomic Encyclopedia of Archaeal and Bacterial Type Strains, Phase II (KMG-II): from individual species to whole genera.</title>
        <authorList>
            <person name="Goeker M."/>
        </authorList>
    </citation>
    <scope>NUCLEOTIDE SEQUENCE [LARGE SCALE GENOMIC DNA]</scope>
    <source>
        <strain evidence="2 3">DSM 45211</strain>
    </source>
</reference>
<evidence type="ECO:0000313" key="2">
    <source>
        <dbReference type="EMBL" id="PSL02175.1"/>
    </source>
</evidence>
<dbReference type="RefSeq" id="WP_106538173.1">
    <property type="nucleotide sequence ID" value="NZ_PYGE01000011.1"/>
</dbReference>
<dbReference type="EMBL" id="PYGE01000011">
    <property type="protein sequence ID" value="PSL02175.1"/>
    <property type="molecule type" value="Genomic_DNA"/>
</dbReference>
<dbReference type="InterPro" id="IPR017853">
    <property type="entry name" value="GH"/>
</dbReference>
<proteinExistence type="predicted"/>